<reference evidence="1" key="1">
    <citation type="submission" date="2009-04" db="EMBL/GenBank/DDBJ databases">
        <authorList>
            <person name="Weinstock G."/>
            <person name="Sodergren E."/>
            <person name="Clifton S."/>
            <person name="Fulton L."/>
            <person name="Fulton B."/>
            <person name="Courtney L."/>
            <person name="Fronick C."/>
            <person name="Harrison M."/>
            <person name="Strong C."/>
            <person name="Farmer C."/>
            <person name="Delahaunty K."/>
            <person name="Markovic C."/>
            <person name="Hall O."/>
            <person name="Minx P."/>
            <person name="Tomlinson C."/>
            <person name="Mitreva M."/>
            <person name="Nelson J."/>
            <person name="Hou S."/>
            <person name="Wollam A."/>
            <person name="Pepin K.H."/>
            <person name="Johnson M."/>
            <person name="Bhonagiri V."/>
            <person name="Nash W.E."/>
            <person name="Warren W."/>
            <person name="Chinwalla A."/>
            <person name="Mardis E.R."/>
            <person name="Wilson R.K."/>
        </authorList>
    </citation>
    <scope>NUCLEOTIDE SEQUENCE [LARGE SCALE GENOMIC DNA]</scope>
    <source>
        <strain evidence="1">DSM 14600</strain>
    </source>
</reference>
<sequence>MKNMLDSVPGSWSILQGKRGGISMLERRKRRIELTYEMTSFKL</sequence>
<evidence type="ECO:0000313" key="1">
    <source>
        <dbReference type="EMBL" id="EEP27338.1"/>
    </source>
</evidence>
<proteinExistence type="predicted"/>
<protein>
    <submittedName>
        <fullName evidence="1">Uncharacterized protein</fullName>
    </submittedName>
</protein>
<dbReference type="Proteomes" id="UP000003494">
    <property type="component" value="Unassembled WGS sequence"/>
</dbReference>
<dbReference type="HOGENOM" id="CLU_3239598_0_0_9"/>
<gene>
    <name evidence="1" type="ORF">GCWU000342_02032</name>
</gene>
<dbReference type="EMBL" id="ACIP02000007">
    <property type="protein sequence ID" value="EEP27338.1"/>
    <property type="molecule type" value="Genomic_DNA"/>
</dbReference>
<organism evidence="1 2">
    <name type="scientific">Shuttleworthella satelles DSM 14600</name>
    <dbReference type="NCBI Taxonomy" id="626523"/>
    <lineage>
        <taxon>Bacteria</taxon>
        <taxon>Bacillati</taxon>
        <taxon>Bacillota</taxon>
        <taxon>Clostridia</taxon>
        <taxon>Lachnospirales</taxon>
        <taxon>Lachnospiraceae</taxon>
        <taxon>Shuttleworthella</taxon>
    </lineage>
</organism>
<accession>C4GE86</accession>
<keyword evidence="2" id="KW-1185">Reference proteome</keyword>
<evidence type="ECO:0000313" key="2">
    <source>
        <dbReference type="Proteomes" id="UP000003494"/>
    </source>
</evidence>
<dbReference type="STRING" id="626523.GCWU000342_02032"/>
<name>C4GE86_9FIRM</name>
<comment type="caution">
    <text evidence="1">The sequence shown here is derived from an EMBL/GenBank/DDBJ whole genome shotgun (WGS) entry which is preliminary data.</text>
</comment>
<dbReference type="AlphaFoldDB" id="C4GE86"/>